<feature type="transmembrane region" description="Helical" evidence="1">
    <location>
        <begin position="21"/>
        <end position="39"/>
    </location>
</feature>
<keyword evidence="1" id="KW-0472">Membrane</keyword>
<evidence type="ECO:0000313" key="2">
    <source>
        <dbReference type="EMBL" id="KRM26017.1"/>
    </source>
</evidence>
<evidence type="ECO:0000313" key="3">
    <source>
        <dbReference type="Proteomes" id="UP000050949"/>
    </source>
</evidence>
<sequence>MTQFKNKIKQFGRMVQQWCSPALFAVLAAAVIVGLLLFVPPLNGYADNGDFYRMMDAVGLYHRLGQPYRIVAYINPTYGIRQYFNENTAALFSSQPLFIRPAIWLNQLVFNRLVFDIRFQGIIYYVLFLGALYLVVRAVTRGRGLRQYVLAAVCVFVFADSSYTLYFNSLFGEAAMAVTGMAAVAALLLLARREIRPAWRRWLLLAIFLFSAGLLITVKQQNAPLALSYMVMALGLLPLLPRRKKLLAAGVLAALLITGGMTYKLITPEFQNINRCQTMTRGMLLMDKNPGKTLKEGKINPQFALLRQSVYYQSYQPVNTRGTVVQRDFVQRFDFVWVLRFYLTHLPAFGRILDLAAKDGQLTQVKAVSNYSAASGRTKQAQTHYFTGFSSFMGTFFPAKFAFYCLFVAVMMGLYAGGAYLGFRRHQAWPIMKLAVVTGLGSIIIGVMVISVVGDGDADLAKHLFMVAQSTDWLLILLLSDVTNQTLFREPETAV</sequence>
<dbReference type="PATRIC" id="fig|1122147.4.peg.337"/>
<dbReference type="EMBL" id="AZFW01000091">
    <property type="protein sequence ID" value="KRM26017.1"/>
    <property type="molecule type" value="Genomic_DNA"/>
</dbReference>
<dbReference type="eggNOG" id="ENOG502ZBFR">
    <property type="taxonomic scope" value="Bacteria"/>
</dbReference>
<feature type="transmembrane region" description="Helical" evidence="1">
    <location>
        <begin position="224"/>
        <end position="240"/>
    </location>
</feature>
<dbReference type="Proteomes" id="UP000050949">
    <property type="component" value="Unassembled WGS sequence"/>
</dbReference>
<dbReference type="OrthoDB" id="129479at2"/>
<gene>
    <name evidence="2" type="ORF">FC91_GL000324</name>
</gene>
<evidence type="ECO:0000256" key="1">
    <source>
        <dbReference type="SAM" id="Phobius"/>
    </source>
</evidence>
<keyword evidence="1" id="KW-0812">Transmembrane</keyword>
<keyword evidence="1" id="KW-1133">Transmembrane helix</keyword>
<proteinExistence type="predicted"/>
<feature type="transmembrane region" description="Helical" evidence="1">
    <location>
        <begin position="174"/>
        <end position="190"/>
    </location>
</feature>
<dbReference type="AlphaFoldDB" id="A0A0R1X7W5"/>
<feature type="transmembrane region" description="Helical" evidence="1">
    <location>
        <begin position="202"/>
        <end position="218"/>
    </location>
</feature>
<name>A0A0R1X7W5_9LACO</name>
<feature type="transmembrane region" description="Helical" evidence="1">
    <location>
        <begin position="247"/>
        <end position="266"/>
    </location>
</feature>
<feature type="transmembrane region" description="Helical" evidence="1">
    <location>
        <begin position="117"/>
        <end position="136"/>
    </location>
</feature>
<protein>
    <recommendedName>
        <fullName evidence="4">Transmembrane protein</fullName>
    </recommendedName>
</protein>
<feature type="transmembrane region" description="Helical" evidence="1">
    <location>
        <begin position="401"/>
        <end position="422"/>
    </location>
</feature>
<evidence type="ECO:0008006" key="4">
    <source>
        <dbReference type="Google" id="ProtNLM"/>
    </source>
</evidence>
<organism evidence="2 3">
    <name type="scientific">Schleiferilactobacillus harbinensis DSM 16991</name>
    <dbReference type="NCBI Taxonomy" id="1122147"/>
    <lineage>
        <taxon>Bacteria</taxon>
        <taxon>Bacillati</taxon>
        <taxon>Bacillota</taxon>
        <taxon>Bacilli</taxon>
        <taxon>Lactobacillales</taxon>
        <taxon>Lactobacillaceae</taxon>
        <taxon>Schleiferilactobacillus</taxon>
    </lineage>
</organism>
<dbReference type="RefSeq" id="WP_027828939.1">
    <property type="nucleotide sequence ID" value="NZ_AUEH01000034.1"/>
</dbReference>
<feature type="transmembrane region" description="Helical" evidence="1">
    <location>
        <begin position="434"/>
        <end position="454"/>
    </location>
</feature>
<comment type="caution">
    <text evidence="2">The sequence shown here is derived from an EMBL/GenBank/DDBJ whole genome shotgun (WGS) entry which is preliminary data.</text>
</comment>
<feature type="transmembrane region" description="Helical" evidence="1">
    <location>
        <begin position="148"/>
        <end position="168"/>
    </location>
</feature>
<accession>A0A0R1X7W5</accession>
<reference evidence="2 3" key="1">
    <citation type="journal article" date="2015" name="Genome Announc.">
        <title>Expanding the biotechnology potential of lactobacilli through comparative genomics of 213 strains and associated genera.</title>
        <authorList>
            <person name="Sun Z."/>
            <person name="Harris H.M."/>
            <person name="McCann A."/>
            <person name="Guo C."/>
            <person name="Argimon S."/>
            <person name="Zhang W."/>
            <person name="Yang X."/>
            <person name="Jeffery I.B."/>
            <person name="Cooney J.C."/>
            <person name="Kagawa T.F."/>
            <person name="Liu W."/>
            <person name="Song Y."/>
            <person name="Salvetti E."/>
            <person name="Wrobel A."/>
            <person name="Rasinkangas P."/>
            <person name="Parkhill J."/>
            <person name="Rea M.C."/>
            <person name="O'Sullivan O."/>
            <person name="Ritari J."/>
            <person name="Douillard F.P."/>
            <person name="Paul Ross R."/>
            <person name="Yang R."/>
            <person name="Briner A.E."/>
            <person name="Felis G.E."/>
            <person name="de Vos W.M."/>
            <person name="Barrangou R."/>
            <person name="Klaenhammer T.R."/>
            <person name="Caufield P.W."/>
            <person name="Cui Y."/>
            <person name="Zhang H."/>
            <person name="O'Toole P.W."/>
        </authorList>
    </citation>
    <scope>NUCLEOTIDE SEQUENCE [LARGE SCALE GENOMIC DNA]</scope>
    <source>
        <strain evidence="2 3">DSM 16991</strain>
    </source>
</reference>